<dbReference type="Proteomes" id="UP001586593">
    <property type="component" value="Unassembled WGS sequence"/>
</dbReference>
<keyword evidence="2" id="KW-1185">Reference proteome</keyword>
<dbReference type="EMBL" id="JAZHXJ010000102">
    <property type="protein sequence ID" value="KAL1874746.1"/>
    <property type="molecule type" value="Genomic_DNA"/>
</dbReference>
<proteinExistence type="predicted"/>
<evidence type="ECO:0000313" key="2">
    <source>
        <dbReference type="Proteomes" id="UP001586593"/>
    </source>
</evidence>
<protein>
    <submittedName>
        <fullName evidence="1">Uncharacterized protein</fullName>
    </submittedName>
</protein>
<reference evidence="1 2" key="1">
    <citation type="journal article" date="2024" name="Commun. Biol.">
        <title>Comparative genomic analysis of thermophilic fungi reveals convergent evolutionary adaptations and gene losses.</title>
        <authorList>
            <person name="Steindorff A.S."/>
            <person name="Aguilar-Pontes M.V."/>
            <person name="Robinson A.J."/>
            <person name="Andreopoulos B."/>
            <person name="LaButti K."/>
            <person name="Kuo A."/>
            <person name="Mondo S."/>
            <person name="Riley R."/>
            <person name="Otillar R."/>
            <person name="Haridas S."/>
            <person name="Lipzen A."/>
            <person name="Grimwood J."/>
            <person name="Schmutz J."/>
            <person name="Clum A."/>
            <person name="Reid I.D."/>
            <person name="Moisan M.C."/>
            <person name="Butler G."/>
            <person name="Nguyen T.T.M."/>
            <person name="Dewar K."/>
            <person name="Conant G."/>
            <person name="Drula E."/>
            <person name="Henrissat B."/>
            <person name="Hansel C."/>
            <person name="Singer S."/>
            <person name="Hutchinson M.I."/>
            <person name="de Vries R.P."/>
            <person name="Natvig D.O."/>
            <person name="Powell A.J."/>
            <person name="Tsang A."/>
            <person name="Grigoriev I.V."/>
        </authorList>
    </citation>
    <scope>NUCLEOTIDE SEQUENCE [LARGE SCALE GENOMIC DNA]</scope>
    <source>
        <strain evidence="1 2">ATCC 24622</strain>
    </source>
</reference>
<sequence length="150" mass="17193">MYCNPAPRDGMARRGNGAVLLENTQLLIHNPAKRSRRVWPVASRPKECINGYAVVTFHITQPNPAFLENTFPRTLCERSFWLGIAVVAEIILLTGPPQRLYCIRPLRDPWQLVAQIVGQIWSREDTDSSERARWLCYRFEMSPAICTLNP</sequence>
<gene>
    <name evidence="1" type="ORF">VTK73DRAFT_223</name>
</gene>
<accession>A0ABR3XFL9</accession>
<comment type="caution">
    <text evidence="1">The sequence shown here is derived from an EMBL/GenBank/DDBJ whole genome shotgun (WGS) entry which is preliminary data.</text>
</comment>
<evidence type="ECO:0000313" key="1">
    <source>
        <dbReference type="EMBL" id="KAL1874746.1"/>
    </source>
</evidence>
<organism evidence="1 2">
    <name type="scientific">Phialemonium thermophilum</name>
    <dbReference type="NCBI Taxonomy" id="223376"/>
    <lineage>
        <taxon>Eukaryota</taxon>
        <taxon>Fungi</taxon>
        <taxon>Dikarya</taxon>
        <taxon>Ascomycota</taxon>
        <taxon>Pezizomycotina</taxon>
        <taxon>Sordariomycetes</taxon>
        <taxon>Sordariomycetidae</taxon>
        <taxon>Cephalothecales</taxon>
        <taxon>Cephalothecaceae</taxon>
        <taxon>Phialemonium</taxon>
    </lineage>
</organism>
<name>A0ABR3XFL9_9PEZI</name>